<evidence type="ECO:0000259" key="10">
    <source>
        <dbReference type="Pfam" id="PF00593"/>
    </source>
</evidence>
<keyword evidence="5 9" id="KW-0798">TonB box</keyword>
<dbReference type="SUPFAM" id="SSF56935">
    <property type="entry name" value="Porins"/>
    <property type="match status" value="1"/>
</dbReference>
<evidence type="ECO:0000313" key="12">
    <source>
        <dbReference type="EMBL" id="GAA4050122.1"/>
    </source>
</evidence>
<evidence type="ECO:0000313" key="13">
    <source>
        <dbReference type="Proteomes" id="UP001501469"/>
    </source>
</evidence>
<comment type="caution">
    <text evidence="12">The sequence shown here is derived from an EMBL/GenBank/DDBJ whole genome shotgun (WGS) entry which is preliminary data.</text>
</comment>
<evidence type="ECO:0000259" key="11">
    <source>
        <dbReference type="Pfam" id="PF07715"/>
    </source>
</evidence>
<sequence length="987" mass="106009">MERGTTNGVSTNVDGAFSLSVQPNATLVISSVGYTSQTIAVGSQSVINVTLAASATQLSEAIVVGYGTQTKADVTGSVVSLTTKDIANAPVQTFEQAIQGKAAGVVIENSSGKLGQGIKVRVRGTSSVSGDTQPLYVIDGIPVQTDNFSSTSAPTNPIADINPNDIENITVLKDAAASAIYGSRGTNGVVLITTKRGKAGATRFNIGYQNGTSEATHLREFLNAKEYVELFTEALKNAGRSDASIANRFKGYAAGVAVDANYNVDTDWQKQVFRKGNFSQYDLNASGGTDKTKFFISGQYSTQEGILVGNKLQRIAGRFNVDHQATDKLTLGANVGLSRTQNNRLPNDNAFSNPVQIVALAPITPLIDPRTGLTSGALDLATGNPNNNFPFYYNPLLGIQNNAATYTTYGYRALGNVYAQYEFLPGLSFRSEVGLDLLNQDEDQYLARVTSRNSNPTNGFGFSAHTTSARFTTNNFFSYRKVLGEVHSIEATLGTSYEQRRATGNSVSGTQFASDAYRTLSNAATYTAGSSSSTSNALLSYFGRVNYGFANKYLLGLSARVDGSSRFGANQRYGFFPAASLGWVVTEEAFLKDQKVLSFLKPRISIGRTGNQGFTDFASLGLYSGTSGYVGVPGQRPSQLENRDLKWESTTQSDAGIEFGLFNNRVSGEVDVYLKRTTDLALFAPVPATTGFPAQFRNVGNLENKGVEFALTTRNFVGDFNWTSTFNASRNANKVTNLNSQPILGQYLSRAQEGYPLGVFFGPEYAGVDPATGDALYYRNTASNDGTNTGVINHAAGTTTAVDSAQLVNVGDPNARWTVGFTNTITYKGFDLSATLTGVFGNKIFDGGAQFYSVAFNNGPDNQTRDQLNRWRKPGDNTDVPRADYLSGNGAANSSRFVRDGSYGRLRTVTLGYSLPAAFVKKGYLQSVRVYAQALNLLTFTKYKGWDPEVNTDYLASSTTQGNINQGIDFYSAPQPRTITFGINVGF</sequence>
<evidence type="ECO:0000256" key="1">
    <source>
        <dbReference type="ARBA" id="ARBA00004571"/>
    </source>
</evidence>
<dbReference type="Pfam" id="PF07715">
    <property type="entry name" value="Plug"/>
    <property type="match status" value="1"/>
</dbReference>
<name>A0ABP7UQQ3_9BACT</name>
<evidence type="ECO:0000256" key="2">
    <source>
        <dbReference type="ARBA" id="ARBA00022448"/>
    </source>
</evidence>
<proteinExistence type="inferred from homology"/>
<evidence type="ECO:0000256" key="6">
    <source>
        <dbReference type="ARBA" id="ARBA00023136"/>
    </source>
</evidence>
<dbReference type="EMBL" id="BAABDK010000031">
    <property type="protein sequence ID" value="GAA4050122.1"/>
    <property type="molecule type" value="Genomic_DNA"/>
</dbReference>
<dbReference type="NCBIfam" id="TIGR04056">
    <property type="entry name" value="OMP_RagA_SusC"/>
    <property type="match status" value="1"/>
</dbReference>
<dbReference type="Pfam" id="PF13715">
    <property type="entry name" value="CarbopepD_reg_2"/>
    <property type="match status" value="1"/>
</dbReference>
<keyword evidence="13" id="KW-1185">Reference proteome</keyword>
<dbReference type="InterPro" id="IPR000531">
    <property type="entry name" value="Beta-barrel_TonB"/>
</dbReference>
<dbReference type="InterPro" id="IPR037066">
    <property type="entry name" value="Plug_dom_sf"/>
</dbReference>
<accession>A0ABP7UQQ3</accession>
<evidence type="ECO:0000256" key="7">
    <source>
        <dbReference type="ARBA" id="ARBA00023237"/>
    </source>
</evidence>
<keyword evidence="7 8" id="KW-0998">Cell outer membrane</keyword>
<keyword evidence="4 8" id="KW-0812">Transmembrane</keyword>
<dbReference type="PROSITE" id="PS52016">
    <property type="entry name" value="TONB_DEPENDENT_REC_3"/>
    <property type="match status" value="1"/>
</dbReference>
<feature type="domain" description="TonB-dependent receptor-like beta-barrel" evidence="10">
    <location>
        <begin position="380"/>
        <end position="937"/>
    </location>
</feature>
<organism evidence="12 13">
    <name type="scientific">Hymenobacter glaciei</name>
    <dbReference type="NCBI Taxonomy" id="877209"/>
    <lineage>
        <taxon>Bacteria</taxon>
        <taxon>Pseudomonadati</taxon>
        <taxon>Bacteroidota</taxon>
        <taxon>Cytophagia</taxon>
        <taxon>Cytophagales</taxon>
        <taxon>Hymenobacteraceae</taxon>
        <taxon>Hymenobacter</taxon>
    </lineage>
</organism>
<dbReference type="InterPro" id="IPR023997">
    <property type="entry name" value="TonB-dep_OMP_SusC/RagA_CS"/>
</dbReference>
<reference evidence="13" key="1">
    <citation type="journal article" date="2019" name="Int. J. Syst. Evol. Microbiol.">
        <title>The Global Catalogue of Microorganisms (GCM) 10K type strain sequencing project: providing services to taxonomists for standard genome sequencing and annotation.</title>
        <authorList>
            <consortium name="The Broad Institute Genomics Platform"/>
            <consortium name="The Broad Institute Genome Sequencing Center for Infectious Disease"/>
            <person name="Wu L."/>
            <person name="Ma J."/>
        </authorList>
    </citation>
    <scope>NUCLEOTIDE SEQUENCE [LARGE SCALE GENOMIC DNA]</scope>
    <source>
        <strain evidence="13">JCM 17225</strain>
    </source>
</reference>
<keyword evidence="6 8" id="KW-0472">Membrane</keyword>
<dbReference type="InterPro" id="IPR012910">
    <property type="entry name" value="Plug_dom"/>
</dbReference>
<dbReference type="Gene3D" id="2.40.170.20">
    <property type="entry name" value="TonB-dependent receptor, beta-barrel domain"/>
    <property type="match status" value="1"/>
</dbReference>
<feature type="domain" description="TonB-dependent receptor plug" evidence="11">
    <location>
        <begin position="71"/>
        <end position="189"/>
    </location>
</feature>
<evidence type="ECO:0000256" key="3">
    <source>
        <dbReference type="ARBA" id="ARBA00022452"/>
    </source>
</evidence>
<evidence type="ECO:0000256" key="5">
    <source>
        <dbReference type="ARBA" id="ARBA00023077"/>
    </source>
</evidence>
<keyword evidence="12" id="KW-0675">Receptor</keyword>
<dbReference type="InterPro" id="IPR008969">
    <property type="entry name" value="CarboxyPept-like_regulatory"/>
</dbReference>
<protein>
    <submittedName>
        <fullName evidence="12">TonB-dependent receptor</fullName>
    </submittedName>
</protein>
<evidence type="ECO:0000256" key="4">
    <source>
        <dbReference type="ARBA" id="ARBA00022692"/>
    </source>
</evidence>
<dbReference type="InterPro" id="IPR023996">
    <property type="entry name" value="TonB-dep_OMP_SusC/RagA"/>
</dbReference>
<gene>
    <name evidence="12" type="ORF">GCM10022409_41120</name>
</gene>
<dbReference type="InterPro" id="IPR036942">
    <property type="entry name" value="Beta-barrel_TonB_sf"/>
</dbReference>
<keyword evidence="3 8" id="KW-1134">Transmembrane beta strand</keyword>
<dbReference type="Pfam" id="PF00593">
    <property type="entry name" value="TonB_dep_Rec_b-barrel"/>
    <property type="match status" value="1"/>
</dbReference>
<comment type="similarity">
    <text evidence="8 9">Belongs to the TonB-dependent receptor family.</text>
</comment>
<evidence type="ECO:0000256" key="8">
    <source>
        <dbReference type="PROSITE-ProRule" id="PRU01360"/>
    </source>
</evidence>
<comment type="subcellular location">
    <subcellularLocation>
        <location evidence="1 8">Cell outer membrane</location>
        <topology evidence="1 8">Multi-pass membrane protein</topology>
    </subcellularLocation>
</comment>
<dbReference type="InterPro" id="IPR039426">
    <property type="entry name" value="TonB-dep_rcpt-like"/>
</dbReference>
<dbReference type="Gene3D" id="2.170.130.10">
    <property type="entry name" value="TonB-dependent receptor, plug domain"/>
    <property type="match status" value="1"/>
</dbReference>
<dbReference type="Proteomes" id="UP001501469">
    <property type="component" value="Unassembled WGS sequence"/>
</dbReference>
<evidence type="ECO:0000256" key="9">
    <source>
        <dbReference type="RuleBase" id="RU003357"/>
    </source>
</evidence>
<dbReference type="SUPFAM" id="SSF49464">
    <property type="entry name" value="Carboxypeptidase regulatory domain-like"/>
    <property type="match status" value="1"/>
</dbReference>
<dbReference type="NCBIfam" id="TIGR04057">
    <property type="entry name" value="SusC_RagA_signa"/>
    <property type="match status" value="1"/>
</dbReference>
<keyword evidence="2 8" id="KW-0813">Transport</keyword>